<keyword evidence="3" id="KW-1185">Reference proteome</keyword>
<evidence type="ECO:0000313" key="2">
    <source>
        <dbReference type="EMBL" id="EHI11706.1"/>
    </source>
</evidence>
<dbReference type="PATRIC" id="fig|1078020.3.peg.2443"/>
<reference evidence="2 3" key="1">
    <citation type="submission" date="2011-11" db="EMBL/GenBank/DDBJ databases">
        <authorList>
            <consortium name="Tuberculosis Structural Genomics Consortium"/>
            <person name="Ioerger T.R."/>
        </authorList>
    </citation>
    <scope>NUCLEOTIDE SEQUENCE [LARGE SCALE GENOMIC DNA]</scope>
    <source>
        <strain evidence="3">ATCC 19527 / DSM 44167 / CIP 105390 / JCM 6362 / NCTC 10409 / 316</strain>
    </source>
</reference>
<feature type="transmembrane region" description="Helical" evidence="1">
    <location>
        <begin position="46"/>
        <end position="64"/>
    </location>
</feature>
<dbReference type="RefSeq" id="WP_003925970.1">
    <property type="nucleotide sequence ID" value="NZ_AGVE01000046.1"/>
</dbReference>
<keyword evidence="1" id="KW-1133">Transmembrane helix</keyword>
<keyword evidence="1" id="KW-0812">Transmembrane</keyword>
<evidence type="ECO:0000256" key="1">
    <source>
        <dbReference type="SAM" id="Phobius"/>
    </source>
</evidence>
<proteinExistence type="predicted"/>
<sequence>MDRSKVVSPRPGGSSVDGRWLLGALLVLIVICAIAGIVVATSLGQTTLALVIALMTLAVFLGLMC</sequence>
<dbReference type="Proteomes" id="UP000004915">
    <property type="component" value="Unassembled WGS sequence"/>
</dbReference>
<feature type="transmembrane region" description="Helical" evidence="1">
    <location>
        <begin position="20"/>
        <end position="40"/>
    </location>
</feature>
<evidence type="ECO:0000313" key="3">
    <source>
        <dbReference type="Proteomes" id="UP000004915"/>
    </source>
</evidence>
<keyword evidence="1" id="KW-0472">Membrane</keyword>
<organism evidence="2 3">
    <name type="scientific">Mycolicibacterium thermoresistibile (strain ATCC 19527 / DSM 44167 / CIP 105390 / JCM 6362 / NCTC 10409 / 316)</name>
    <name type="common">Mycobacterium thermoresistibile</name>
    <dbReference type="NCBI Taxonomy" id="1078020"/>
    <lineage>
        <taxon>Bacteria</taxon>
        <taxon>Bacillati</taxon>
        <taxon>Actinomycetota</taxon>
        <taxon>Actinomycetes</taxon>
        <taxon>Mycobacteriales</taxon>
        <taxon>Mycobacteriaceae</taxon>
        <taxon>Mycolicibacterium</taxon>
    </lineage>
</organism>
<dbReference type="EMBL" id="AGVE01000046">
    <property type="protein sequence ID" value="EHI11706.1"/>
    <property type="molecule type" value="Genomic_DNA"/>
</dbReference>
<name>G7CKJ6_MYCT3</name>
<accession>G7CKJ6</accession>
<gene>
    <name evidence="2" type="ORF">KEK_12443</name>
</gene>
<protein>
    <submittedName>
        <fullName evidence="2">Uncharacterized protein</fullName>
    </submittedName>
</protein>
<comment type="caution">
    <text evidence="2">The sequence shown here is derived from an EMBL/GenBank/DDBJ whole genome shotgun (WGS) entry which is preliminary data.</text>
</comment>
<dbReference type="AlphaFoldDB" id="G7CKJ6"/>